<evidence type="ECO:0000313" key="1">
    <source>
        <dbReference type="EMBL" id="CAG8776220.1"/>
    </source>
</evidence>
<keyword evidence="2" id="KW-1185">Reference proteome</keyword>
<organism evidence="1 2">
    <name type="scientific">Racocetra persica</name>
    <dbReference type="NCBI Taxonomy" id="160502"/>
    <lineage>
        <taxon>Eukaryota</taxon>
        <taxon>Fungi</taxon>
        <taxon>Fungi incertae sedis</taxon>
        <taxon>Mucoromycota</taxon>
        <taxon>Glomeromycotina</taxon>
        <taxon>Glomeromycetes</taxon>
        <taxon>Diversisporales</taxon>
        <taxon>Gigasporaceae</taxon>
        <taxon>Racocetra</taxon>
    </lineage>
</organism>
<dbReference type="EMBL" id="CAJVQC010042848">
    <property type="protein sequence ID" value="CAG8776220.1"/>
    <property type="molecule type" value="Genomic_DNA"/>
</dbReference>
<reference evidence="1" key="1">
    <citation type="submission" date="2021-06" db="EMBL/GenBank/DDBJ databases">
        <authorList>
            <person name="Kallberg Y."/>
            <person name="Tangrot J."/>
            <person name="Rosling A."/>
        </authorList>
    </citation>
    <scope>NUCLEOTIDE SEQUENCE</scope>
    <source>
        <strain evidence="1">MA461A</strain>
    </source>
</reference>
<evidence type="ECO:0000313" key="2">
    <source>
        <dbReference type="Proteomes" id="UP000789920"/>
    </source>
</evidence>
<sequence length="89" mass="10296">NGLIQILYMLTQEHCINIFKEADSNIKKIESESSKNVDIITSRRIYKLIRSNHPKPINSTGIPEFNLDKYKSRISQKSCELFDESDYGS</sequence>
<name>A0ACA9R442_9GLOM</name>
<protein>
    <submittedName>
        <fullName evidence="1">12045_t:CDS:1</fullName>
    </submittedName>
</protein>
<comment type="caution">
    <text evidence="1">The sequence shown here is derived from an EMBL/GenBank/DDBJ whole genome shotgun (WGS) entry which is preliminary data.</text>
</comment>
<proteinExistence type="predicted"/>
<accession>A0ACA9R442</accession>
<feature type="non-terminal residue" evidence="1">
    <location>
        <position position="1"/>
    </location>
</feature>
<gene>
    <name evidence="1" type="ORF">RPERSI_LOCUS16984</name>
</gene>
<dbReference type="Proteomes" id="UP000789920">
    <property type="component" value="Unassembled WGS sequence"/>
</dbReference>